<dbReference type="RefSeq" id="WP_188761620.1">
    <property type="nucleotide sequence ID" value="NZ_BMJM01000002.1"/>
</dbReference>
<keyword evidence="4" id="KW-1185">Reference proteome</keyword>
<evidence type="ECO:0000313" key="3">
    <source>
        <dbReference type="EMBL" id="GGE03870.1"/>
    </source>
</evidence>
<sequence>MTPAAAKLLMCVCAGSTGAAVVPAAQKVRSAMKPRPAVHRIVSNPGPVAAAIGVPCVQVAGVPGGAGGGAVGLGDAGSVFLATPGDNGMGGGGISGGRGGGFDGGSGGGGGGFGNVGFQPGTPGQPIVSPPPPGAPGVPALPESSPTPEPAVWAMSIIGFGVVGGAMRWQRRPVTA</sequence>
<evidence type="ECO:0000256" key="1">
    <source>
        <dbReference type="SAM" id="MobiDB-lite"/>
    </source>
</evidence>
<proteinExistence type="predicted"/>
<dbReference type="AlphaFoldDB" id="A0A917E6D7"/>
<gene>
    <name evidence="3" type="ORF">GCM10011529_07900</name>
</gene>
<evidence type="ECO:0008006" key="5">
    <source>
        <dbReference type="Google" id="ProtNLM"/>
    </source>
</evidence>
<feature type="signal peptide" evidence="2">
    <location>
        <begin position="1"/>
        <end position="19"/>
    </location>
</feature>
<protein>
    <recommendedName>
        <fullName evidence="5">PEP-CTERM sorting domain-containing protein</fullName>
    </recommendedName>
</protein>
<comment type="caution">
    <text evidence="3">The sequence shown here is derived from an EMBL/GenBank/DDBJ whole genome shotgun (WGS) entry which is preliminary data.</text>
</comment>
<keyword evidence="2" id="KW-0732">Signal</keyword>
<dbReference type="Proteomes" id="UP000635071">
    <property type="component" value="Unassembled WGS sequence"/>
</dbReference>
<feature type="region of interest" description="Disordered" evidence="1">
    <location>
        <begin position="122"/>
        <end position="146"/>
    </location>
</feature>
<reference evidence="3" key="1">
    <citation type="journal article" date="2014" name="Int. J. Syst. Evol. Microbiol.">
        <title>Complete genome sequence of Corynebacterium casei LMG S-19264T (=DSM 44701T), isolated from a smear-ripened cheese.</title>
        <authorList>
            <consortium name="US DOE Joint Genome Institute (JGI-PGF)"/>
            <person name="Walter F."/>
            <person name="Albersmeier A."/>
            <person name="Kalinowski J."/>
            <person name="Ruckert C."/>
        </authorList>
    </citation>
    <scope>NUCLEOTIDE SEQUENCE</scope>
    <source>
        <strain evidence="3">CGMCC 1.15519</strain>
    </source>
</reference>
<reference evidence="3" key="2">
    <citation type="submission" date="2020-09" db="EMBL/GenBank/DDBJ databases">
        <authorList>
            <person name="Sun Q."/>
            <person name="Zhou Y."/>
        </authorList>
    </citation>
    <scope>NUCLEOTIDE SEQUENCE</scope>
    <source>
        <strain evidence="3">CGMCC 1.15519</strain>
    </source>
</reference>
<evidence type="ECO:0000256" key="2">
    <source>
        <dbReference type="SAM" id="SignalP"/>
    </source>
</evidence>
<name>A0A917E6D7_9SPHN</name>
<organism evidence="3 4">
    <name type="scientific">Sandarakinorhabdus glacialis</name>
    <dbReference type="NCBI Taxonomy" id="1614636"/>
    <lineage>
        <taxon>Bacteria</taxon>
        <taxon>Pseudomonadati</taxon>
        <taxon>Pseudomonadota</taxon>
        <taxon>Alphaproteobacteria</taxon>
        <taxon>Sphingomonadales</taxon>
        <taxon>Sphingosinicellaceae</taxon>
        <taxon>Sandarakinorhabdus</taxon>
    </lineage>
</organism>
<feature type="chain" id="PRO_5037686756" description="PEP-CTERM sorting domain-containing protein" evidence="2">
    <location>
        <begin position="20"/>
        <end position="176"/>
    </location>
</feature>
<dbReference type="EMBL" id="BMJM01000002">
    <property type="protein sequence ID" value="GGE03870.1"/>
    <property type="molecule type" value="Genomic_DNA"/>
</dbReference>
<evidence type="ECO:0000313" key="4">
    <source>
        <dbReference type="Proteomes" id="UP000635071"/>
    </source>
</evidence>
<dbReference type="NCBIfam" id="NF035944">
    <property type="entry name" value="PEPxxWA-CTERM"/>
    <property type="match status" value="1"/>
</dbReference>
<accession>A0A917E6D7</accession>